<reference evidence="1 2" key="1">
    <citation type="submission" date="2018-02" db="EMBL/GenBank/DDBJ databases">
        <authorList>
            <person name="Cohen D.B."/>
            <person name="Kent A.D."/>
        </authorList>
    </citation>
    <scope>NUCLEOTIDE SEQUENCE [LARGE SCALE GENOMIC DNA]</scope>
    <source>
        <strain evidence="1">1</strain>
    </source>
</reference>
<dbReference type="KEGG" id="mgg:MPLG2_0828"/>
<gene>
    <name evidence="1" type="ORF">MPLG2_0828</name>
</gene>
<dbReference type="RefSeq" id="WP_105184998.1">
    <property type="nucleotide sequence ID" value="NZ_BAAAGO010000041.1"/>
</dbReference>
<accession>A0A2N9JEN8</accession>
<keyword evidence="2" id="KW-1185">Reference proteome</keyword>
<dbReference type="Proteomes" id="UP000238164">
    <property type="component" value="Chromosome 1"/>
</dbReference>
<name>A0A2N9JEN8_9ACTN</name>
<dbReference type="AlphaFoldDB" id="A0A2N9JEN8"/>
<organism evidence="1 2">
    <name type="scientific">Micropruina glycogenica</name>
    <dbReference type="NCBI Taxonomy" id="75385"/>
    <lineage>
        <taxon>Bacteria</taxon>
        <taxon>Bacillati</taxon>
        <taxon>Actinomycetota</taxon>
        <taxon>Actinomycetes</taxon>
        <taxon>Propionibacteriales</taxon>
        <taxon>Nocardioidaceae</taxon>
        <taxon>Micropruina</taxon>
    </lineage>
</organism>
<evidence type="ECO:0000313" key="1">
    <source>
        <dbReference type="EMBL" id="SPD85864.1"/>
    </source>
</evidence>
<dbReference type="EMBL" id="LT985188">
    <property type="protein sequence ID" value="SPD85864.1"/>
    <property type="molecule type" value="Genomic_DNA"/>
</dbReference>
<proteinExistence type="predicted"/>
<protein>
    <submittedName>
        <fullName evidence="1">Uncharacterized protein</fullName>
    </submittedName>
</protein>
<sequence length="254" mass="27658">MAQPIHRHAGVPAALDLTSEEVDALLRSHWSAWSECAAVINNPDPNTLRRWIGTAEAEQRQIVLRSLAHAASAKGDDDAAAARVLAWLMLGPACVLARKYRHHQDADHHVAALLWLEIKQYTPGCARDVWAYLVSRLRKAMFAELMPEPELSLGEEEMNIATVAQESDMDALLGILTRGVRNGAITPEDELLILDVLTASASVTTAEAGGSLLGDRVSNVVGVSLGLSGRTVRRRVRRSIDALAVSHIEWRQSA</sequence>
<evidence type="ECO:0000313" key="2">
    <source>
        <dbReference type="Proteomes" id="UP000238164"/>
    </source>
</evidence>